<accession>A0A427YPQ0</accession>
<evidence type="ECO:0000313" key="11">
    <source>
        <dbReference type="EMBL" id="RSH93045.1"/>
    </source>
</evidence>
<keyword evidence="3" id="KW-0813">Transport</keyword>
<evidence type="ECO:0000256" key="10">
    <source>
        <dbReference type="SAM" id="Phobius"/>
    </source>
</evidence>
<dbReference type="InterPro" id="IPR004648">
    <property type="entry name" value="Oligpept_transpt"/>
</dbReference>
<evidence type="ECO:0000256" key="1">
    <source>
        <dbReference type="ARBA" id="ARBA00004141"/>
    </source>
</evidence>
<dbReference type="PANTHER" id="PTHR22601">
    <property type="entry name" value="ISP4 LIKE PROTEIN"/>
    <property type="match status" value="1"/>
</dbReference>
<dbReference type="Pfam" id="PF03169">
    <property type="entry name" value="OPT"/>
    <property type="match status" value="1"/>
</dbReference>
<feature type="transmembrane region" description="Helical" evidence="10">
    <location>
        <begin position="634"/>
        <end position="652"/>
    </location>
</feature>
<feature type="transmembrane region" description="Helical" evidence="10">
    <location>
        <begin position="335"/>
        <end position="362"/>
    </location>
</feature>
<comment type="subcellular location">
    <subcellularLocation>
        <location evidence="1">Membrane</location>
        <topology evidence="1">Multi-pass membrane protein</topology>
    </subcellularLocation>
</comment>
<dbReference type="AlphaFoldDB" id="A0A427YPQ0"/>
<dbReference type="OrthoDB" id="9986677at2759"/>
<dbReference type="InterPro" id="IPR004813">
    <property type="entry name" value="OPT"/>
</dbReference>
<evidence type="ECO:0000256" key="3">
    <source>
        <dbReference type="ARBA" id="ARBA00022448"/>
    </source>
</evidence>
<dbReference type="GO" id="GO:0015031">
    <property type="term" value="P:protein transport"/>
    <property type="evidence" value="ECO:0007669"/>
    <property type="project" value="UniProtKB-KW"/>
</dbReference>
<evidence type="ECO:0000256" key="6">
    <source>
        <dbReference type="ARBA" id="ARBA00022927"/>
    </source>
</evidence>
<evidence type="ECO:0000256" key="5">
    <source>
        <dbReference type="ARBA" id="ARBA00022856"/>
    </source>
</evidence>
<keyword evidence="7 10" id="KW-1133">Transmembrane helix</keyword>
<keyword evidence="5" id="KW-0571">Peptide transport</keyword>
<feature type="transmembrane region" description="Helical" evidence="10">
    <location>
        <begin position="485"/>
        <end position="504"/>
    </location>
</feature>
<gene>
    <name evidence="11" type="ORF">EHS25_007398</name>
</gene>
<feature type="transmembrane region" description="Helical" evidence="10">
    <location>
        <begin position="554"/>
        <end position="574"/>
    </location>
</feature>
<dbReference type="NCBIfam" id="TIGR00728">
    <property type="entry name" value="OPT_sfam"/>
    <property type="match status" value="1"/>
</dbReference>
<name>A0A427YPQ0_9TREE</name>
<feature type="transmembrane region" description="Helical" evidence="10">
    <location>
        <begin position="810"/>
        <end position="832"/>
    </location>
</feature>
<feature type="transmembrane region" description="Helical" evidence="10">
    <location>
        <begin position="581"/>
        <end position="603"/>
    </location>
</feature>
<organism evidence="11 12">
    <name type="scientific">Saitozyma podzolica</name>
    <dbReference type="NCBI Taxonomy" id="1890683"/>
    <lineage>
        <taxon>Eukaryota</taxon>
        <taxon>Fungi</taxon>
        <taxon>Dikarya</taxon>
        <taxon>Basidiomycota</taxon>
        <taxon>Agaricomycotina</taxon>
        <taxon>Tremellomycetes</taxon>
        <taxon>Tremellales</taxon>
        <taxon>Trimorphomycetaceae</taxon>
        <taxon>Saitozyma</taxon>
    </lineage>
</organism>
<feature type="transmembrane region" description="Helical" evidence="10">
    <location>
        <begin position="664"/>
        <end position="685"/>
    </location>
</feature>
<dbReference type="Proteomes" id="UP000279259">
    <property type="component" value="Unassembled WGS sequence"/>
</dbReference>
<protein>
    <recommendedName>
        <fullName evidence="13">OPT family small oligopeptide transporter</fullName>
    </recommendedName>
</protein>
<keyword evidence="4 10" id="KW-0812">Transmembrane</keyword>
<comment type="similarity">
    <text evidence="2">Belongs to the oligopeptide OPT transporter family.</text>
</comment>
<evidence type="ECO:0000256" key="9">
    <source>
        <dbReference type="SAM" id="Coils"/>
    </source>
</evidence>
<evidence type="ECO:0000313" key="12">
    <source>
        <dbReference type="Proteomes" id="UP000279259"/>
    </source>
</evidence>
<evidence type="ECO:0008006" key="13">
    <source>
        <dbReference type="Google" id="ProtNLM"/>
    </source>
</evidence>
<keyword evidence="12" id="KW-1185">Reference proteome</keyword>
<dbReference type="GO" id="GO:0016020">
    <property type="term" value="C:membrane"/>
    <property type="evidence" value="ECO:0007669"/>
    <property type="project" value="UniProtKB-SubCell"/>
</dbReference>
<keyword evidence="8 10" id="KW-0472">Membrane</keyword>
<feature type="coiled-coil region" evidence="9">
    <location>
        <begin position="45"/>
        <end position="72"/>
    </location>
</feature>
<dbReference type="NCBIfam" id="TIGR00727">
    <property type="entry name" value="ISP4_OPT"/>
    <property type="match status" value="1"/>
</dbReference>
<dbReference type="EMBL" id="RSCD01000004">
    <property type="protein sequence ID" value="RSH93045.1"/>
    <property type="molecule type" value="Genomic_DNA"/>
</dbReference>
<keyword evidence="9" id="KW-0175">Coiled coil</keyword>
<comment type="caution">
    <text evidence="11">The sequence shown here is derived from an EMBL/GenBank/DDBJ whole genome shotgun (WGS) entry which is preliminary data.</text>
</comment>
<evidence type="ECO:0000256" key="8">
    <source>
        <dbReference type="ARBA" id="ARBA00023136"/>
    </source>
</evidence>
<evidence type="ECO:0000256" key="2">
    <source>
        <dbReference type="ARBA" id="ARBA00008807"/>
    </source>
</evidence>
<proteinExistence type="inferred from homology"/>
<reference evidence="11 12" key="1">
    <citation type="submission" date="2018-11" db="EMBL/GenBank/DDBJ databases">
        <title>Genome sequence of Saitozyma podzolica DSM 27192.</title>
        <authorList>
            <person name="Aliyu H."/>
            <person name="Gorte O."/>
            <person name="Ochsenreither K."/>
        </authorList>
    </citation>
    <scope>NUCLEOTIDE SEQUENCE [LARGE SCALE GENOMIC DNA]</scope>
    <source>
        <strain evidence="11 12">DSM 27192</strain>
    </source>
</reference>
<evidence type="ECO:0000256" key="7">
    <source>
        <dbReference type="ARBA" id="ARBA00022989"/>
    </source>
</evidence>
<feature type="transmembrane region" description="Helical" evidence="10">
    <location>
        <begin position="730"/>
        <end position="750"/>
    </location>
</feature>
<evidence type="ECO:0000256" key="4">
    <source>
        <dbReference type="ARBA" id="ARBA00022692"/>
    </source>
</evidence>
<keyword evidence="6" id="KW-0653">Protein transport</keyword>
<feature type="transmembrane region" description="Helical" evidence="10">
    <location>
        <begin position="157"/>
        <end position="177"/>
    </location>
</feature>
<sequence>MNVNEITEAEMPVVASLEMEDKKTYEADYEVKAAEPVHALTSGEEEVAQHDLQLKQGEVEDLEAKIDAFSLQRATTVTEHLIEMHRYDHNFPRAALDRMEEFINDPDVLANPDKHVELIREVKLECILSLENSPYLEVRANVDPTDDPTMPCFTVRVWIIGSIFCAAGSFIDTLFGYRNPPVYVSANVGQLLAYPAGKFLQKVLPDWRFKLFGREHSLNPGKFNQKEHMLITIMCSVSFSAPYTNYIVPAQAMPVFFNEKFAFNRGYQYLNTLGTNFVGYGLAGLTRKFLVYPSVAIWPATLNTLGLIKAFHTETNEPVKGPFGRIYRASREKAFLILFAAMFCYYFFPGFIFQALSVFSWITWIAPNNPDLDTVTGFFGGLGLNPWPTFDWNNLTVWLNPLTIPTFAIMNQFIGILLGALMTLAVYYSNAWNTGYLPINGNSAYDNTGNPYNVSAILDSNNQFQDSLYQQYSQAWLSAGYIMSYIWYFALYSATFTFVIIFQGRNLVVGARSMIRAAKKRLGRTVADEGDVDELSEDIHYRLMKQNYKEVPEWQYLIVLLISMVIGMVGVGIYPTNTSPVVLIFGIIMPLIVIIPCGLIQAITGMPVPLNVLAEFIGGALVQGNANGLMYFKTYGYIAVYQALYFANDLKLAHYIKIPPRHTFYAQLWATLIYCMVSASIFNFAMGFPDACTPDAAFRFTCPNQRTFFTAAIFWGTLSPKRLFGPDKRYNLMLLGFPLGFLLVIVYWLLVKKFPRSERLRQMHPVMIAAGPSTWGSPYNMSYFIGNVYITWLSFQYVRKHYLAFWAKYNYVLAAAFPAGIAISAVVIFFALEIPGGGLAIDWWGNNVVALGCEGNGGCPRLTTLPDAGYFGGAPGTFT</sequence>
<dbReference type="GO" id="GO:0035673">
    <property type="term" value="F:oligopeptide transmembrane transporter activity"/>
    <property type="evidence" value="ECO:0007669"/>
    <property type="project" value="InterPro"/>
</dbReference>
<feature type="transmembrane region" description="Helical" evidence="10">
    <location>
        <begin position="402"/>
        <end position="428"/>
    </location>
</feature>